<sequence length="80" mass="8289">MEFLWMLIVGGVIGWFAQIVSGKNIPGGVIGNVIAGIIGSWLGVALLGTFGPVVGGFSIIPAIIGAVIFVFLFSLIARKM</sequence>
<keyword evidence="4 7" id="KW-0812">Transmembrane</keyword>
<evidence type="ECO:0000256" key="3">
    <source>
        <dbReference type="ARBA" id="ARBA00022475"/>
    </source>
</evidence>
<feature type="transmembrane region" description="Helical" evidence="7">
    <location>
        <begin position="56"/>
        <end position="77"/>
    </location>
</feature>
<dbReference type="OrthoDB" id="1632160at2"/>
<feature type="transmembrane region" description="Helical" evidence="7">
    <location>
        <begin position="29"/>
        <end position="50"/>
    </location>
</feature>
<protein>
    <submittedName>
        <fullName evidence="8">Membrane protein</fullName>
    </submittedName>
</protein>
<dbReference type="PATRIC" id="fig|1178515.4.peg.3437"/>
<accession>A0A172TL07</accession>
<reference evidence="8 9" key="1">
    <citation type="submission" date="2015-01" db="EMBL/GenBank/DDBJ databases">
        <title>Paenibacillus swuensis/DY6/whole genome sequencing.</title>
        <authorList>
            <person name="Kim M.K."/>
            <person name="Srinivasan S."/>
            <person name="Lee J.-J."/>
        </authorList>
    </citation>
    <scope>NUCLEOTIDE SEQUENCE [LARGE SCALE GENOMIC DNA]</scope>
    <source>
        <strain evidence="8 9">DY6</strain>
    </source>
</reference>
<evidence type="ECO:0000256" key="5">
    <source>
        <dbReference type="ARBA" id="ARBA00022989"/>
    </source>
</evidence>
<evidence type="ECO:0000256" key="2">
    <source>
        <dbReference type="ARBA" id="ARBA00011006"/>
    </source>
</evidence>
<dbReference type="RefSeq" id="WP_068608682.1">
    <property type="nucleotide sequence ID" value="NZ_CP011388.1"/>
</dbReference>
<dbReference type="AlphaFoldDB" id="A0A172TL07"/>
<dbReference type="GO" id="GO:0005886">
    <property type="term" value="C:plasma membrane"/>
    <property type="evidence" value="ECO:0007669"/>
    <property type="project" value="UniProtKB-SubCell"/>
</dbReference>
<dbReference type="STRING" id="1178515.SY83_17085"/>
<dbReference type="PANTHER" id="PTHR33884">
    <property type="entry name" value="UPF0410 PROTEIN YMGE"/>
    <property type="match status" value="1"/>
</dbReference>
<evidence type="ECO:0000256" key="1">
    <source>
        <dbReference type="ARBA" id="ARBA00004651"/>
    </source>
</evidence>
<feature type="transmembrane region" description="Helical" evidence="7">
    <location>
        <begin position="6"/>
        <end position="22"/>
    </location>
</feature>
<evidence type="ECO:0000313" key="8">
    <source>
        <dbReference type="EMBL" id="ANE47710.1"/>
    </source>
</evidence>
<dbReference type="KEGG" id="pswu:SY83_17085"/>
<dbReference type="EMBL" id="CP011388">
    <property type="protein sequence ID" value="ANE47710.1"/>
    <property type="molecule type" value="Genomic_DNA"/>
</dbReference>
<proteinExistence type="inferred from homology"/>
<dbReference type="InterPro" id="IPR007341">
    <property type="entry name" value="Transgly_assoc"/>
</dbReference>
<dbReference type="Proteomes" id="UP000076927">
    <property type="component" value="Chromosome"/>
</dbReference>
<keyword evidence="9" id="KW-1185">Reference proteome</keyword>
<evidence type="ECO:0000256" key="4">
    <source>
        <dbReference type="ARBA" id="ARBA00022692"/>
    </source>
</evidence>
<keyword evidence="3" id="KW-1003">Cell membrane</keyword>
<evidence type="ECO:0000256" key="6">
    <source>
        <dbReference type="ARBA" id="ARBA00023136"/>
    </source>
</evidence>
<evidence type="ECO:0000313" key="9">
    <source>
        <dbReference type="Proteomes" id="UP000076927"/>
    </source>
</evidence>
<organism evidence="8 9">
    <name type="scientific">Paenibacillus swuensis</name>
    <dbReference type="NCBI Taxonomy" id="1178515"/>
    <lineage>
        <taxon>Bacteria</taxon>
        <taxon>Bacillati</taxon>
        <taxon>Bacillota</taxon>
        <taxon>Bacilli</taxon>
        <taxon>Bacillales</taxon>
        <taxon>Paenibacillaceae</taxon>
        <taxon>Paenibacillus</taxon>
    </lineage>
</organism>
<comment type="similarity">
    <text evidence="2">Belongs to the UPF0410 family.</text>
</comment>
<keyword evidence="6 7" id="KW-0472">Membrane</keyword>
<comment type="subcellular location">
    <subcellularLocation>
        <location evidence="1">Cell membrane</location>
        <topology evidence="1">Multi-pass membrane protein</topology>
    </subcellularLocation>
</comment>
<dbReference type="PANTHER" id="PTHR33884:SF3">
    <property type="entry name" value="UPF0410 PROTEIN YMGE"/>
    <property type="match status" value="1"/>
</dbReference>
<evidence type="ECO:0000256" key="7">
    <source>
        <dbReference type="SAM" id="Phobius"/>
    </source>
</evidence>
<name>A0A172TL07_9BACL</name>
<dbReference type="Pfam" id="PF04226">
    <property type="entry name" value="Transgly_assoc"/>
    <property type="match status" value="1"/>
</dbReference>
<keyword evidence="5 7" id="KW-1133">Transmembrane helix</keyword>
<gene>
    <name evidence="8" type="ORF">SY83_17085</name>
</gene>